<dbReference type="InterPro" id="IPR002931">
    <property type="entry name" value="Transglutaminase-like"/>
</dbReference>
<comment type="caution">
    <text evidence="2">The sequence shown here is derived from an EMBL/GenBank/DDBJ whole genome shotgun (WGS) entry which is preliminary data.</text>
</comment>
<dbReference type="SMART" id="SM00460">
    <property type="entry name" value="TGc"/>
    <property type="match status" value="1"/>
</dbReference>
<dbReference type="Pfam" id="PF08379">
    <property type="entry name" value="Bact_transglu_N"/>
    <property type="match status" value="1"/>
</dbReference>
<gene>
    <name evidence="2" type="ORF">BIFBRE_04468</name>
</gene>
<dbReference type="Pfam" id="PF01841">
    <property type="entry name" value="Transglut_core"/>
    <property type="match status" value="1"/>
</dbReference>
<dbReference type="HOGENOM" id="CLU_008973_1_0_11"/>
<proteinExistence type="predicted"/>
<reference evidence="2 3" key="1">
    <citation type="submission" date="2010-02" db="EMBL/GenBank/DDBJ databases">
        <authorList>
            <person name="Weinstock G."/>
            <person name="Sodergren E."/>
            <person name="Clifton S."/>
            <person name="Fulton L."/>
            <person name="Fulton B."/>
            <person name="Courtney L."/>
            <person name="Fronick C."/>
            <person name="Harrison M."/>
            <person name="Strong C."/>
            <person name="Farmer C."/>
            <person name="Delahaunty K."/>
            <person name="Markovic C."/>
            <person name="Hall O."/>
            <person name="Minx P."/>
            <person name="Tomlinson C."/>
            <person name="Mitreva M."/>
            <person name="Nelson J."/>
            <person name="Hou S."/>
            <person name="Wollam A."/>
            <person name="Pepin K.H."/>
            <person name="Johnson M."/>
            <person name="Bhonagiri V."/>
            <person name="Zhang X."/>
            <person name="Suruliraj S."/>
            <person name="Warren W."/>
            <person name="Chinwalla A."/>
            <person name="Mardis E.R."/>
            <person name="Wilson R.K."/>
        </authorList>
    </citation>
    <scope>NUCLEOTIDE SEQUENCE [LARGE SCALE GENOMIC DNA]</scope>
    <source>
        <strain evidence="2 3">DSM 20213</strain>
    </source>
</reference>
<dbReference type="InterPro" id="IPR013589">
    <property type="entry name" value="Bac_transglu_N"/>
</dbReference>
<dbReference type="Gene3D" id="3.10.620.30">
    <property type="match status" value="1"/>
</dbReference>
<dbReference type="PATRIC" id="fig|518634.7.peg.1447"/>
<dbReference type="SUPFAM" id="SSF54001">
    <property type="entry name" value="Cysteine proteinases"/>
    <property type="match status" value="1"/>
</dbReference>
<dbReference type="EMBL" id="ACCG02000012">
    <property type="protein sequence ID" value="EFE88586.1"/>
    <property type="molecule type" value="Genomic_DNA"/>
</dbReference>
<accession>D4BQU1</accession>
<dbReference type="PANTHER" id="PTHR33490:SF6">
    <property type="entry name" value="SLL1049 PROTEIN"/>
    <property type="match status" value="1"/>
</dbReference>
<protein>
    <submittedName>
        <fullName evidence="2">Transglutaminase-like protein</fullName>
    </submittedName>
</protein>
<keyword evidence="3" id="KW-1185">Reference proteome</keyword>
<dbReference type="STRING" id="1685.RY69_169"/>
<evidence type="ECO:0000313" key="2">
    <source>
        <dbReference type="EMBL" id="EFE88586.1"/>
    </source>
</evidence>
<organism evidence="2 3">
    <name type="scientific">Bifidobacterium breve DSM 20213 = JCM 1192</name>
    <dbReference type="NCBI Taxonomy" id="518634"/>
    <lineage>
        <taxon>Bacteria</taxon>
        <taxon>Bacillati</taxon>
        <taxon>Actinomycetota</taxon>
        <taxon>Actinomycetes</taxon>
        <taxon>Bifidobacteriales</taxon>
        <taxon>Bifidobacteriaceae</taxon>
        <taxon>Bifidobacterium</taxon>
    </lineage>
</organism>
<dbReference type="Proteomes" id="UP000003191">
    <property type="component" value="Unassembled WGS sequence"/>
</dbReference>
<dbReference type="InterPro" id="IPR038765">
    <property type="entry name" value="Papain-like_cys_pep_sf"/>
</dbReference>
<evidence type="ECO:0000259" key="1">
    <source>
        <dbReference type="SMART" id="SM00460"/>
    </source>
</evidence>
<evidence type="ECO:0000313" key="3">
    <source>
        <dbReference type="Proteomes" id="UP000003191"/>
    </source>
</evidence>
<feature type="domain" description="Transglutaminase-like" evidence="1">
    <location>
        <begin position="175"/>
        <end position="233"/>
    </location>
</feature>
<name>D4BQU1_BIFBR</name>
<dbReference type="PANTHER" id="PTHR33490">
    <property type="entry name" value="BLR5614 PROTEIN-RELATED"/>
    <property type="match status" value="1"/>
</dbReference>
<sequence length="280" mass="31390">MCRPLVREYCAGDVVKKLVFDYEMKLSFSSPVTDHRFQLRCIPATGPRQQVIDVEVKIQPETELETTIDSFDSVVMTGFAPEPHDMFSYSVTGIAFVDNEHIKKEIYKPLYRFNSALTIPGPYVEAMIAVCRDRLAALPADATPVQQAAEVMDEVYKAFVYTPGSTTIRTTAEQALAQRKGVCQDYAHVMLSVCRHVGLTARYIAGLLGGEGATHAWVEVYQDGRWVGLDPTHNRLVDDNYITIAHGRDYRDCMLDIGIFSGYNVQQTQWVNASVHEQVA</sequence>
<dbReference type="AlphaFoldDB" id="D4BQU1"/>